<dbReference type="OrthoDB" id="2879098at2"/>
<protein>
    <submittedName>
        <fullName evidence="2">Uncharacterized protein</fullName>
    </submittedName>
</protein>
<proteinExistence type="predicted"/>
<reference evidence="2 3" key="1">
    <citation type="submission" date="2017-11" db="EMBL/GenBank/DDBJ databases">
        <title>Comparitive Functional Genomics of Dry Heat Resistant strains isolated from the Viking Spacecraft.</title>
        <authorList>
            <person name="Seuylemezian A."/>
            <person name="Cooper K."/>
            <person name="Vaishampayan P."/>
        </authorList>
    </citation>
    <scope>NUCLEOTIDE SEQUENCE [LARGE SCALE GENOMIC DNA]</scope>
    <source>
        <strain evidence="2 3">V32-6</strain>
    </source>
</reference>
<evidence type="ECO:0000256" key="1">
    <source>
        <dbReference type="SAM" id="Phobius"/>
    </source>
</evidence>
<keyword evidence="3" id="KW-1185">Reference proteome</keyword>
<comment type="caution">
    <text evidence="2">The sequence shown here is derived from an EMBL/GenBank/DDBJ whole genome shotgun (WGS) entry which is preliminary data.</text>
</comment>
<keyword evidence="1" id="KW-0812">Transmembrane</keyword>
<evidence type="ECO:0000313" key="2">
    <source>
        <dbReference type="EMBL" id="PLS09490.1"/>
    </source>
</evidence>
<keyword evidence="1" id="KW-0472">Membrane</keyword>
<name>A0A2N5HVE9_9BACI</name>
<dbReference type="EMBL" id="PGVE01000012">
    <property type="protein sequence ID" value="PLS09490.1"/>
    <property type="molecule type" value="Genomic_DNA"/>
</dbReference>
<gene>
    <name evidence="2" type="ORF">CVD27_01205</name>
</gene>
<accession>A0A2N5HVE9</accession>
<dbReference type="AlphaFoldDB" id="A0A2N5HVE9"/>
<keyword evidence="1" id="KW-1133">Transmembrane helix</keyword>
<dbReference type="RefSeq" id="WP_101646074.1">
    <property type="nucleotide sequence ID" value="NZ_PGVE01000012.1"/>
</dbReference>
<evidence type="ECO:0000313" key="3">
    <source>
        <dbReference type="Proteomes" id="UP000234950"/>
    </source>
</evidence>
<dbReference type="Proteomes" id="UP000234950">
    <property type="component" value="Unassembled WGS sequence"/>
</dbReference>
<feature type="transmembrane region" description="Helical" evidence="1">
    <location>
        <begin position="6"/>
        <end position="29"/>
    </location>
</feature>
<organism evidence="2 3">
    <name type="scientific">Neobacillus cucumis</name>
    <dbReference type="NCBI Taxonomy" id="1740721"/>
    <lineage>
        <taxon>Bacteria</taxon>
        <taxon>Bacillati</taxon>
        <taxon>Bacillota</taxon>
        <taxon>Bacilli</taxon>
        <taxon>Bacillales</taxon>
        <taxon>Bacillaceae</taxon>
        <taxon>Neobacillus</taxon>
    </lineage>
</organism>
<sequence length="103" mass="12261">MSVISSSLYYLLIGAVFIYIFIYAYDFFYGEKPEKQIKKIHKHFRKETIEKIDQLEIEPRKYTLYQVTTENGKKKVKVKPGYKMVNIVPKKDPHKKKQKKGTV</sequence>